<dbReference type="PRINTS" id="PR00111">
    <property type="entry name" value="ABHYDROLASE"/>
</dbReference>
<comment type="caution">
    <text evidence="3">The sequence shown here is derived from an EMBL/GenBank/DDBJ whole genome shotgun (WGS) entry which is preliminary data.</text>
</comment>
<evidence type="ECO:0000256" key="1">
    <source>
        <dbReference type="SAM" id="SignalP"/>
    </source>
</evidence>
<dbReference type="PANTHER" id="PTHR10992:SF1086">
    <property type="entry name" value="AB HYDROLASE-1 DOMAIN-CONTAINING PROTEIN"/>
    <property type="match status" value="1"/>
</dbReference>
<dbReference type="InterPro" id="IPR045889">
    <property type="entry name" value="MES/HNL"/>
</dbReference>
<dbReference type="InterPro" id="IPR000073">
    <property type="entry name" value="AB_hydrolase_1"/>
</dbReference>
<dbReference type="EMBL" id="AQRA01000007">
    <property type="protein sequence ID" value="EZH72853.1"/>
    <property type="molecule type" value="Genomic_DNA"/>
</dbReference>
<dbReference type="Gene3D" id="3.40.50.1820">
    <property type="entry name" value="alpha/beta hydrolase"/>
    <property type="match status" value="1"/>
</dbReference>
<dbReference type="RefSeq" id="WP_205625250.1">
    <property type="nucleotide sequence ID" value="NZ_AQRA01000007.1"/>
</dbReference>
<organism evidence="3 4">
    <name type="scientific">Aquimarina atlantica</name>
    <dbReference type="NCBI Taxonomy" id="1317122"/>
    <lineage>
        <taxon>Bacteria</taxon>
        <taxon>Pseudomonadati</taxon>
        <taxon>Bacteroidota</taxon>
        <taxon>Flavobacteriia</taxon>
        <taxon>Flavobacteriales</taxon>
        <taxon>Flavobacteriaceae</taxon>
        <taxon>Aquimarina</taxon>
    </lineage>
</organism>
<dbReference type="PANTHER" id="PTHR10992">
    <property type="entry name" value="METHYLESTERASE FAMILY MEMBER"/>
    <property type="match status" value="1"/>
</dbReference>
<proteinExistence type="predicted"/>
<dbReference type="AlphaFoldDB" id="A0A023BSQ5"/>
<dbReference type="InterPro" id="IPR029058">
    <property type="entry name" value="AB_hydrolase_fold"/>
</dbReference>
<dbReference type="eggNOG" id="COG2267">
    <property type="taxonomic scope" value="Bacteria"/>
</dbReference>
<dbReference type="Pfam" id="PF12697">
    <property type="entry name" value="Abhydrolase_6"/>
    <property type="match status" value="1"/>
</dbReference>
<dbReference type="SUPFAM" id="SSF53474">
    <property type="entry name" value="alpha/beta-Hydrolases"/>
    <property type="match status" value="1"/>
</dbReference>
<dbReference type="Proteomes" id="UP000023541">
    <property type="component" value="Unassembled WGS sequence"/>
</dbReference>
<evidence type="ECO:0000313" key="3">
    <source>
        <dbReference type="EMBL" id="EZH72853.1"/>
    </source>
</evidence>
<sequence>MKRKLKLVAVFLIGIVTFSNGANNNVNTKKSNIMETKKETYVLVHSAWLGAWQWENVASKLRDEGHTIITPDLPGHGNDKTPPATITMTDYVKAITDILDKQEQPVILVGHSFNGITVSRAAEIRPDKVKSIVYLTAFLLPNGGSFFSAAQGVEGSVAVDNFYLSEDKTYALVNENEIQNAFAHDIPKEVFEGAKPYIVPEPSAPLMYELEVTESNFGRIPKYYIECTEDRAIPIEVQRAMYKGKVKKVFTLHSSHTPNFSQPEQLANILLKIKDEE</sequence>
<protein>
    <recommendedName>
        <fullName evidence="2">AB hydrolase-1 domain-containing protein</fullName>
    </recommendedName>
</protein>
<dbReference type="GO" id="GO:0080030">
    <property type="term" value="F:methyl indole-3-acetate esterase activity"/>
    <property type="evidence" value="ECO:0007669"/>
    <property type="project" value="TreeGrafter"/>
</dbReference>
<keyword evidence="4" id="KW-1185">Reference proteome</keyword>
<feature type="domain" description="AB hydrolase-1" evidence="2">
    <location>
        <begin position="42"/>
        <end position="268"/>
    </location>
</feature>
<keyword evidence="1" id="KW-0732">Signal</keyword>
<feature type="chain" id="PRO_5001512295" description="AB hydrolase-1 domain-containing protein" evidence="1">
    <location>
        <begin position="22"/>
        <end position="277"/>
    </location>
</feature>
<accession>A0A023BSQ5</accession>
<name>A0A023BSQ5_9FLAO</name>
<feature type="signal peptide" evidence="1">
    <location>
        <begin position="1"/>
        <end position="21"/>
    </location>
</feature>
<gene>
    <name evidence="3" type="ORF">ATO12_22250</name>
</gene>
<evidence type="ECO:0000313" key="4">
    <source>
        <dbReference type="Proteomes" id="UP000023541"/>
    </source>
</evidence>
<evidence type="ECO:0000259" key="2">
    <source>
        <dbReference type="Pfam" id="PF12697"/>
    </source>
</evidence>
<dbReference type="STRING" id="1317122.ATO12_22250"/>
<dbReference type="GO" id="GO:0080032">
    <property type="term" value="F:methyl jasmonate esterase activity"/>
    <property type="evidence" value="ECO:0007669"/>
    <property type="project" value="TreeGrafter"/>
</dbReference>
<reference evidence="3 4" key="1">
    <citation type="submission" date="2014-04" db="EMBL/GenBank/DDBJ databases">
        <title>Aquimarina sp. 22II-S11-z7 Genome Sequencing.</title>
        <authorList>
            <person name="Lai Q."/>
        </authorList>
    </citation>
    <scope>NUCLEOTIDE SEQUENCE [LARGE SCALE GENOMIC DNA]</scope>
    <source>
        <strain evidence="3 4">22II-S11-z7</strain>
    </source>
</reference>